<sequence length="71" mass="7845">MHFTSFSSALPMRKSLISLVTRRRVKADIPSHLETSSGWQQCGSLGVTMQQKLFQSTLDGFSDPETALPGF</sequence>
<protein>
    <submittedName>
        <fullName evidence="1">RCG54701, isoform CRA_a</fullName>
    </submittedName>
</protein>
<name>A6KFN1_RAT</name>
<evidence type="ECO:0000313" key="2">
    <source>
        <dbReference type="Proteomes" id="UP000234681"/>
    </source>
</evidence>
<proteinExistence type="predicted"/>
<organism evidence="1 2">
    <name type="scientific">Rattus norvegicus</name>
    <name type="common">Rat</name>
    <dbReference type="NCBI Taxonomy" id="10116"/>
    <lineage>
        <taxon>Eukaryota</taxon>
        <taxon>Metazoa</taxon>
        <taxon>Chordata</taxon>
        <taxon>Craniata</taxon>
        <taxon>Vertebrata</taxon>
        <taxon>Euteleostomi</taxon>
        <taxon>Mammalia</taxon>
        <taxon>Eutheria</taxon>
        <taxon>Euarchontoglires</taxon>
        <taxon>Glires</taxon>
        <taxon>Rodentia</taxon>
        <taxon>Myomorpha</taxon>
        <taxon>Muroidea</taxon>
        <taxon>Muridae</taxon>
        <taxon>Murinae</taxon>
        <taxon>Rattus</taxon>
    </lineage>
</organism>
<dbReference type="AlphaFoldDB" id="A6KFN1"/>
<evidence type="ECO:0000313" key="1">
    <source>
        <dbReference type="EMBL" id="EDL75973.1"/>
    </source>
</evidence>
<reference evidence="2" key="1">
    <citation type="submission" date="2005-09" db="EMBL/GenBank/DDBJ databases">
        <authorList>
            <person name="Mural R.J."/>
            <person name="Li P.W."/>
            <person name="Adams M.D."/>
            <person name="Amanatides P.G."/>
            <person name="Baden-Tillson H."/>
            <person name="Barnstead M."/>
            <person name="Chin S.H."/>
            <person name="Dew I."/>
            <person name="Evans C.A."/>
            <person name="Ferriera S."/>
            <person name="Flanigan M."/>
            <person name="Fosler C."/>
            <person name="Glodek A."/>
            <person name="Gu Z."/>
            <person name="Holt R.A."/>
            <person name="Jennings D."/>
            <person name="Kraft C.L."/>
            <person name="Lu F."/>
            <person name="Nguyen T."/>
            <person name="Nusskern D.R."/>
            <person name="Pfannkoch C.M."/>
            <person name="Sitter C."/>
            <person name="Sutton G.G."/>
            <person name="Venter J.C."/>
            <person name="Wang Z."/>
            <person name="Woodage T."/>
            <person name="Zheng X.H."/>
            <person name="Zhong F."/>
        </authorList>
    </citation>
    <scope>NUCLEOTIDE SEQUENCE [LARGE SCALE GENOMIC DNA]</scope>
    <source>
        <strain>BN</strain>
        <strain evidence="2">Sprague-Dawley</strain>
    </source>
</reference>
<accession>A6KFN1</accession>
<dbReference type="Proteomes" id="UP000234681">
    <property type="component" value="Chromosome 16"/>
</dbReference>
<dbReference type="EMBL" id="CH474045">
    <property type="protein sequence ID" value="EDL75973.1"/>
    <property type="molecule type" value="Genomic_DNA"/>
</dbReference>
<feature type="non-terminal residue" evidence="1">
    <location>
        <position position="71"/>
    </location>
</feature>
<gene>
    <name evidence="1" type="ORF">rCG_54701</name>
</gene>